<reference evidence="4 5" key="1">
    <citation type="submission" date="2020-08" db="EMBL/GenBank/DDBJ databases">
        <title>Genome public.</title>
        <authorList>
            <person name="Liu C."/>
            <person name="Sun Q."/>
        </authorList>
    </citation>
    <scope>NUCLEOTIDE SEQUENCE [LARGE SCALE GENOMIC DNA]</scope>
    <source>
        <strain evidence="4 5">BX2</strain>
    </source>
</reference>
<evidence type="ECO:0000256" key="2">
    <source>
        <dbReference type="ARBA" id="ARBA00022679"/>
    </source>
</evidence>
<dbReference type="CDD" id="cd00761">
    <property type="entry name" value="Glyco_tranf_GTA_type"/>
    <property type="match status" value="1"/>
</dbReference>
<sequence length="323" mass="37220">MRSYLISIIIPCYNAEPYLAKCLSSVLQQTYPYWEAICVNDGSKDNTESILQQFAQKDSRFKVISQSNAGVSAARNKALSVCEGEYICFVDSDDTIQANFLEALLSLMTNEVELTICNFTRKISTPSAVETVKTTWVNNASDCAKKILLDKTFHPQICCMLFKREVIVQHQLLFFLGCARGEDWEFFMKYLLHISKVAYTSVVLYHYRVNDASAMASLNEKSLTSIGASQRVAAYYEQYNSPVKDTIKQYAVSRTLWKFLILSLLRHNTIIYKQLTQNYNTQEELRKLISYPGKAERISSRLFLISEVTFRWSFYLLGYFHKH</sequence>
<keyword evidence="2" id="KW-0808">Transferase</keyword>
<dbReference type="PANTHER" id="PTHR22916:SF51">
    <property type="entry name" value="GLYCOSYLTRANSFERASE EPSH-RELATED"/>
    <property type="match status" value="1"/>
</dbReference>
<keyword evidence="1" id="KW-0328">Glycosyltransferase</keyword>
<protein>
    <submittedName>
        <fullName evidence="4">Glycosyltransferase family 2 protein</fullName>
    </submittedName>
</protein>
<gene>
    <name evidence="4" type="ORF">H8S77_20365</name>
</gene>
<dbReference type="SUPFAM" id="SSF53448">
    <property type="entry name" value="Nucleotide-diphospho-sugar transferases"/>
    <property type="match status" value="1"/>
</dbReference>
<keyword evidence="5" id="KW-1185">Reference proteome</keyword>
<dbReference type="InterPro" id="IPR029044">
    <property type="entry name" value="Nucleotide-diphossugar_trans"/>
</dbReference>
<accession>A0ABR7E677</accession>
<evidence type="ECO:0000313" key="5">
    <source>
        <dbReference type="Proteomes" id="UP000644010"/>
    </source>
</evidence>
<proteinExistence type="predicted"/>
<evidence type="ECO:0000259" key="3">
    <source>
        <dbReference type="Pfam" id="PF00535"/>
    </source>
</evidence>
<comment type="caution">
    <text evidence="4">The sequence shown here is derived from an EMBL/GenBank/DDBJ whole genome shotgun (WGS) entry which is preliminary data.</text>
</comment>
<dbReference type="EMBL" id="JACOOI010000028">
    <property type="protein sequence ID" value="MBC5645240.1"/>
    <property type="molecule type" value="Genomic_DNA"/>
</dbReference>
<dbReference type="RefSeq" id="WP_186960963.1">
    <property type="nucleotide sequence ID" value="NZ_JACOOI010000028.1"/>
</dbReference>
<evidence type="ECO:0000313" key="4">
    <source>
        <dbReference type="EMBL" id="MBC5645240.1"/>
    </source>
</evidence>
<organism evidence="4 5">
    <name type="scientific">Parabacteroides segnis</name>
    <dbReference type="NCBI Taxonomy" id="2763058"/>
    <lineage>
        <taxon>Bacteria</taxon>
        <taxon>Pseudomonadati</taxon>
        <taxon>Bacteroidota</taxon>
        <taxon>Bacteroidia</taxon>
        <taxon>Bacteroidales</taxon>
        <taxon>Tannerellaceae</taxon>
        <taxon>Parabacteroides</taxon>
    </lineage>
</organism>
<feature type="domain" description="Glycosyltransferase 2-like" evidence="3">
    <location>
        <begin position="7"/>
        <end position="167"/>
    </location>
</feature>
<dbReference type="Proteomes" id="UP000644010">
    <property type="component" value="Unassembled WGS sequence"/>
</dbReference>
<evidence type="ECO:0000256" key="1">
    <source>
        <dbReference type="ARBA" id="ARBA00022676"/>
    </source>
</evidence>
<dbReference type="Pfam" id="PF00535">
    <property type="entry name" value="Glycos_transf_2"/>
    <property type="match status" value="1"/>
</dbReference>
<name>A0ABR7E677_9BACT</name>
<dbReference type="InterPro" id="IPR001173">
    <property type="entry name" value="Glyco_trans_2-like"/>
</dbReference>
<dbReference type="PANTHER" id="PTHR22916">
    <property type="entry name" value="GLYCOSYLTRANSFERASE"/>
    <property type="match status" value="1"/>
</dbReference>
<dbReference type="Gene3D" id="3.90.550.10">
    <property type="entry name" value="Spore Coat Polysaccharide Biosynthesis Protein SpsA, Chain A"/>
    <property type="match status" value="1"/>
</dbReference>